<sequence length="268" mass="29852">MMARKRRQWESRPPDGVNIESKVRKAGSAQLIGGVTYRFAAVRHRRAGKGRHCKGNGSELGGAQDRHQHQYQHGAGPENNNNGSFDLEKGRPSPKNQIRWSEGNSVKPRFRQELVDSAKDAEGRLPPTKGRNSHGLSGATRRTGLTRVLGRIWTEWARISNPATTMNGQAFRLHSLPQPSSLFMFDRQAKPMTQKWPKKTGQVRAQSTQGKKEPKHHCDTATANYRAQARIESLLGPAMRAMTVTGPAPGQAKLRQAWDPAKEMTKQP</sequence>
<proteinExistence type="predicted"/>
<feature type="region of interest" description="Disordered" evidence="1">
    <location>
        <begin position="1"/>
        <end position="20"/>
    </location>
</feature>
<organism evidence="2 3">
    <name type="scientific">Colletotrichum nymphaeae SA-01</name>
    <dbReference type="NCBI Taxonomy" id="1460502"/>
    <lineage>
        <taxon>Eukaryota</taxon>
        <taxon>Fungi</taxon>
        <taxon>Dikarya</taxon>
        <taxon>Ascomycota</taxon>
        <taxon>Pezizomycotina</taxon>
        <taxon>Sordariomycetes</taxon>
        <taxon>Hypocreomycetidae</taxon>
        <taxon>Glomerellales</taxon>
        <taxon>Glomerellaceae</taxon>
        <taxon>Colletotrichum</taxon>
        <taxon>Colletotrichum acutatum species complex</taxon>
    </lineage>
</organism>
<dbReference type="EMBL" id="JEMN01000413">
    <property type="protein sequence ID" value="KXH61350.1"/>
    <property type="molecule type" value="Genomic_DNA"/>
</dbReference>
<feature type="compositionally biased region" description="Polar residues" evidence="1">
    <location>
        <begin position="94"/>
        <end position="104"/>
    </location>
</feature>
<feature type="compositionally biased region" description="Basic and acidic residues" evidence="1">
    <location>
        <begin position="110"/>
        <end position="123"/>
    </location>
</feature>
<evidence type="ECO:0000256" key="1">
    <source>
        <dbReference type="SAM" id="MobiDB-lite"/>
    </source>
</evidence>
<comment type="caution">
    <text evidence="2">The sequence shown here is derived from an EMBL/GenBank/DDBJ whole genome shotgun (WGS) entry which is preliminary data.</text>
</comment>
<protein>
    <submittedName>
        <fullName evidence="2">Uncharacterized protein</fullName>
    </submittedName>
</protein>
<feature type="region of interest" description="Disordered" evidence="1">
    <location>
        <begin position="192"/>
        <end position="218"/>
    </location>
</feature>
<name>A0A135ULR6_9PEZI</name>
<evidence type="ECO:0000313" key="2">
    <source>
        <dbReference type="EMBL" id="KXH61350.1"/>
    </source>
</evidence>
<feature type="compositionally biased region" description="Basic residues" evidence="1">
    <location>
        <begin position="45"/>
        <end position="54"/>
    </location>
</feature>
<keyword evidence="3" id="KW-1185">Reference proteome</keyword>
<accession>A0A135ULR6</accession>
<dbReference type="Proteomes" id="UP000070054">
    <property type="component" value="Unassembled WGS sequence"/>
</dbReference>
<dbReference type="AlphaFoldDB" id="A0A135ULR6"/>
<reference evidence="2 3" key="1">
    <citation type="submission" date="2014-02" db="EMBL/GenBank/DDBJ databases">
        <title>The genome sequence of Colletotrichum nymphaeae SA-01.</title>
        <authorList>
            <person name="Baroncelli R."/>
            <person name="Thon M.R."/>
        </authorList>
    </citation>
    <scope>NUCLEOTIDE SEQUENCE [LARGE SCALE GENOMIC DNA]</scope>
    <source>
        <strain evidence="2 3">SA-01</strain>
    </source>
</reference>
<gene>
    <name evidence="2" type="ORF">CNYM01_03752</name>
</gene>
<evidence type="ECO:0000313" key="3">
    <source>
        <dbReference type="Proteomes" id="UP000070054"/>
    </source>
</evidence>
<feature type="region of interest" description="Disordered" evidence="1">
    <location>
        <begin position="45"/>
        <end position="139"/>
    </location>
</feature>
<feature type="region of interest" description="Disordered" evidence="1">
    <location>
        <begin position="244"/>
        <end position="268"/>
    </location>
</feature>